<name>A0A0C1DE15_9SPHI</name>
<reference evidence="1 2" key="1">
    <citation type="submission" date="2014-10" db="EMBL/GenBank/DDBJ databases">
        <title>Pedobacter Kyungheensis.</title>
        <authorList>
            <person name="Anderson B.M."/>
            <person name="Newman J.D."/>
        </authorList>
    </citation>
    <scope>NUCLEOTIDE SEQUENCE [LARGE SCALE GENOMIC DNA]</scope>
    <source>
        <strain evidence="1 2">KACC 16221</strain>
    </source>
</reference>
<organism evidence="1 2">
    <name type="scientific">Pedobacter kyungheensis</name>
    <dbReference type="NCBI Taxonomy" id="1069985"/>
    <lineage>
        <taxon>Bacteria</taxon>
        <taxon>Pseudomonadati</taxon>
        <taxon>Bacteroidota</taxon>
        <taxon>Sphingobacteriia</taxon>
        <taxon>Sphingobacteriales</taxon>
        <taxon>Sphingobacteriaceae</taxon>
        <taxon>Pedobacter</taxon>
    </lineage>
</organism>
<comment type="caution">
    <text evidence="1">The sequence shown here is derived from an EMBL/GenBank/DDBJ whole genome shotgun (WGS) entry which is preliminary data.</text>
</comment>
<evidence type="ECO:0000313" key="2">
    <source>
        <dbReference type="Proteomes" id="UP000031246"/>
    </source>
</evidence>
<dbReference type="AlphaFoldDB" id="A0A0C1DE15"/>
<evidence type="ECO:0008006" key="3">
    <source>
        <dbReference type="Google" id="ProtNLM"/>
    </source>
</evidence>
<proteinExistence type="predicted"/>
<gene>
    <name evidence="1" type="ORF">OC25_04980</name>
</gene>
<dbReference type="InterPro" id="IPR021398">
    <property type="entry name" value="DUF3037"/>
</dbReference>
<protein>
    <recommendedName>
        <fullName evidence="3">DUF3037 domain-containing protein</fullName>
    </recommendedName>
</protein>
<dbReference type="Proteomes" id="UP000031246">
    <property type="component" value="Unassembled WGS sequence"/>
</dbReference>
<sequence>MQEKFLFEYAVIRVMPRVEREEFMNVGIILFCARQKFLKSIFVLDETRMLAFSPKIDLDELKANLCAFERISVAAKGSGPIGQYDQASRFRWLTATRSTVVQCSKVHPGLCTDAEETLLRLHEELVL</sequence>
<dbReference type="OrthoDB" id="9803207at2"/>
<dbReference type="EMBL" id="JSYN01000004">
    <property type="protein sequence ID" value="KIA95906.1"/>
    <property type="molecule type" value="Genomic_DNA"/>
</dbReference>
<accession>A0A0C1DE15</accession>
<evidence type="ECO:0000313" key="1">
    <source>
        <dbReference type="EMBL" id="KIA95906.1"/>
    </source>
</evidence>
<dbReference type="Pfam" id="PF11236">
    <property type="entry name" value="DUF3037"/>
    <property type="match status" value="1"/>
</dbReference>
<keyword evidence="2" id="KW-1185">Reference proteome</keyword>
<dbReference type="RefSeq" id="WP_039472417.1">
    <property type="nucleotide sequence ID" value="NZ_JSYN01000004.1"/>
</dbReference>